<keyword evidence="1" id="KW-0238">DNA-binding</keyword>
<keyword evidence="6" id="KW-1185">Reference proteome</keyword>
<evidence type="ECO:0000256" key="2">
    <source>
        <dbReference type="SAM" id="Coils"/>
    </source>
</evidence>
<dbReference type="GO" id="GO:0005634">
    <property type="term" value="C:nucleus"/>
    <property type="evidence" value="ECO:0007669"/>
    <property type="project" value="UniProtKB-UniRule"/>
</dbReference>
<evidence type="ECO:0000256" key="1">
    <source>
        <dbReference type="PROSITE-ProRule" id="PRU00267"/>
    </source>
</evidence>
<feature type="domain" description="HMG box" evidence="4">
    <location>
        <begin position="16"/>
        <end position="88"/>
    </location>
</feature>
<feature type="region of interest" description="Disordered" evidence="3">
    <location>
        <begin position="93"/>
        <end position="115"/>
    </location>
</feature>
<protein>
    <recommendedName>
        <fullName evidence="4">HMG box domain-containing protein</fullName>
    </recommendedName>
</protein>
<dbReference type="InterPro" id="IPR009071">
    <property type="entry name" value="HMG_box_dom"/>
</dbReference>
<dbReference type="Proteomes" id="UP000291116">
    <property type="component" value="Unassembled WGS sequence"/>
</dbReference>
<evidence type="ECO:0000313" key="6">
    <source>
        <dbReference type="Proteomes" id="UP000291116"/>
    </source>
</evidence>
<dbReference type="InterPro" id="IPR036910">
    <property type="entry name" value="HMG_box_dom_sf"/>
</dbReference>
<reference evidence="5 6" key="1">
    <citation type="submission" date="2019-01" db="EMBL/GenBank/DDBJ databases">
        <authorList>
            <person name="Ferrante I. M."/>
        </authorList>
    </citation>
    <scope>NUCLEOTIDE SEQUENCE [LARGE SCALE GENOMIC DNA]</scope>
    <source>
        <strain evidence="5 6">B856</strain>
    </source>
</reference>
<evidence type="ECO:0000313" key="5">
    <source>
        <dbReference type="EMBL" id="VEU40781.1"/>
    </source>
</evidence>
<organism evidence="5 6">
    <name type="scientific">Pseudo-nitzschia multistriata</name>
    <dbReference type="NCBI Taxonomy" id="183589"/>
    <lineage>
        <taxon>Eukaryota</taxon>
        <taxon>Sar</taxon>
        <taxon>Stramenopiles</taxon>
        <taxon>Ochrophyta</taxon>
        <taxon>Bacillariophyta</taxon>
        <taxon>Bacillariophyceae</taxon>
        <taxon>Bacillariophycidae</taxon>
        <taxon>Bacillariales</taxon>
        <taxon>Bacillariaceae</taxon>
        <taxon>Pseudo-nitzschia</taxon>
    </lineage>
</organism>
<keyword evidence="2" id="KW-0175">Coiled coil</keyword>
<dbReference type="SUPFAM" id="SSF47095">
    <property type="entry name" value="HMG-box"/>
    <property type="match status" value="1"/>
</dbReference>
<feature type="coiled-coil region" evidence="2">
    <location>
        <begin position="370"/>
        <end position="403"/>
    </location>
</feature>
<evidence type="ECO:0000259" key="4">
    <source>
        <dbReference type="PROSITE" id="PS50118"/>
    </source>
</evidence>
<dbReference type="OrthoDB" id="49508at2759"/>
<dbReference type="EMBL" id="CAACVS010000306">
    <property type="protein sequence ID" value="VEU40781.1"/>
    <property type="molecule type" value="Genomic_DNA"/>
</dbReference>
<keyword evidence="1" id="KW-0539">Nucleus</keyword>
<name>A0A448ZFM0_9STRA</name>
<feature type="region of interest" description="Disordered" evidence="3">
    <location>
        <begin position="234"/>
        <end position="279"/>
    </location>
</feature>
<dbReference type="Gene3D" id="1.10.30.10">
    <property type="entry name" value="High mobility group box domain"/>
    <property type="match status" value="1"/>
</dbReference>
<proteinExistence type="predicted"/>
<dbReference type="PROSITE" id="PS50118">
    <property type="entry name" value="HMG_BOX_2"/>
    <property type="match status" value="1"/>
</dbReference>
<dbReference type="GO" id="GO:0003677">
    <property type="term" value="F:DNA binding"/>
    <property type="evidence" value="ECO:0007669"/>
    <property type="project" value="UniProtKB-UniRule"/>
</dbReference>
<dbReference type="AlphaFoldDB" id="A0A448ZFM0"/>
<evidence type="ECO:0000256" key="3">
    <source>
        <dbReference type="SAM" id="MobiDB-lite"/>
    </source>
</evidence>
<gene>
    <name evidence="5" type="ORF">PSNMU_V1.4_AUG-EV-PASAV3_0076780</name>
</gene>
<sequence length="513" mass="58038">MRERIVAGNLTDLTAEEVEVSVQTLLKSKKRGPKKRQERKSHNQISFGDLARTIATKWKAIEPDIKAVYTKFAKAEKSRYTKEVLAWKRKKESELHAAASRPRTGNGSSTHSLSTASLSQSWKSLSLQGSFSNGTNQADSSSSSLDEVLKRQRDILVEMGFPEKGLRESDAVARQVPDAEQDPCLQQRRATGFFRTGDPIGCQNSNTNGCNGDDNISQNCDTLPENIMFGDCGSEEQRRRRQQRDQKHWHQQHQSQQEHQQHDVEDFQGSEVAESQLQPQTKGQHILLRLQEQQLQQLWELQKARDETSRMSNITTTNILSHVRQPRISNCDHSNALHLGQQQQRSRIEKLTDSQNQWLSMMEQSDLVQLKRLEEITKKLDDLKDQQRRLKQLTKDCHDMDESMFRDAGSNLAKSISKTYDRISNNDFSASTSSDSPNSPVFVRCQLSTRQPTGGLLPDDIAEGHLLGGNNNGLAADFNQACRLNQALQFESAFLSQPCCESMRTEDGRLGSE</sequence>
<feature type="DNA-binding region" description="HMG box" evidence="1">
    <location>
        <begin position="16"/>
        <end position="88"/>
    </location>
</feature>
<feature type="compositionally biased region" description="Basic and acidic residues" evidence="3">
    <location>
        <begin position="235"/>
        <end position="248"/>
    </location>
</feature>
<dbReference type="Pfam" id="PF00505">
    <property type="entry name" value="HMG_box"/>
    <property type="match status" value="1"/>
</dbReference>
<accession>A0A448ZFM0</accession>